<protein>
    <submittedName>
        <fullName evidence="3">Polyribonucleotide nucleotidyltransferase 1, mitochondrial</fullName>
    </submittedName>
</protein>
<dbReference type="PROSITE" id="PS50084">
    <property type="entry name" value="KH_TYPE_1"/>
    <property type="match status" value="1"/>
</dbReference>
<dbReference type="SUPFAM" id="SSF55666">
    <property type="entry name" value="Ribonuclease PH domain 2-like"/>
    <property type="match status" value="1"/>
</dbReference>
<accession>A0AAV4VGS9</accession>
<dbReference type="InterPro" id="IPR004088">
    <property type="entry name" value="KH_dom_type_1"/>
</dbReference>
<reference evidence="3 4" key="1">
    <citation type="submission" date="2021-06" db="EMBL/GenBank/DDBJ databases">
        <title>Caerostris extrusa draft genome.</title>
        <authorList>
            <person name="Kono N."/>
            <person name="Arakawa K."/>
        </authorList>
    </citation>
    <scope>NUCLEOTIDE SEQUENCE [LARGE SCALE GENOMIC DNA]</scope>
</reference>
<evidence type="ECO:0000256" key="1">
    <source>
        <dbReference type="PROSITE-ProRule" id="PRU00117"/>
    </source>
</evidence>
<dbReference type="GO" id="GO:0005739">
    <property type="term" value="C:mitochondrion"/>
    <property type="evidence" value="ECO:0007669"/>
    <property type="project" value="TreeGrafter"/>
</dbReference>
<dbReference type="GO" id="GO:0005829">
    <property type="term" value="C:cytosol"/>
    <property type="evidence" value="ECO:0007669"/>
    <property type="project" value="TreeGrafter"/>
</dbReference>
<dbReference type="InterPro" id="IPR020568">
    <property type="entry name" value="Ribosomal_Su5_D2-typ_SF"/>
</dbReference>
<organism evidence="3 4">
    <name type="scientific">Caerostris extrusa</name>
    <name type="common">Bark spider</name>
    <name type="synonym">Caerostris bankana</name>
    <dbReference type="NCBI Taxonomy" id="172846"/>
    <lineage>
        <taxon>Eukaryota</taxon>
        <taxon>Metazoa</taxon>
        <taxon>Ecdysozoa</taxon>
        <taxon>Arthropoda</taxon>
        <taxon>Chelicerata</taxon>
        <taxon>Arachnida</taxon>
        <taxon>Araneae</taxon>
        <taxon>Araneomorphae</taxon>
        <taxon>Entelegynae</taxon>
        <taxon>Araneoidea</taxon>
        <taxon>Araneidae</taxon>
        <taxon>Caerostris</taxon>
    </lineage>
</organism>
<dbReference type="Proteomes" id="UP001054945">
    <property type="component" value="Unassembled WGS sequence"/>
</dbReference>
<feature type="non-terminal residue" evidence="3">
    <location>
        <position position="310"/>
    </location>
</feature>
<dbReference type="Gene3D" id="3.30.1370.10">
    <property type="entry name" value="K Homology domain, type 1"/>
    <property type="match status" value="1"/>
</dbReference>
<dbReference type="GO" id="GO:0004654">
    <property type="term" value="F:polyribonucleotide nucleotidyltransferase activity"/>
    <property type="evidence" value="ECO:0007669"/>
    <property type="project" value="InterPro"/>
</dbReference>
<dbReference type="GO" id="GO:0000175">
    <property type="term" value="F:3'-5'-RNA exonuclease activity"/>
    <property type="evidence" value="ECO:0007669"/>
    <property type="project" value="TreeGrafter"/>
</dbReference>
<proteinExistence type="predicted"/>
<comment type="caution">
    <text evidence="3">The sequence shown here is derived from an EMBL/GenBank/DDBJ whole genome shotgun (WGS) entry which is preliminary data.</text>
</comment>
<name>A0AAV4VGS9_CAEEX</name>
<dbReference type="EMBL" id="BPLR01014520">
    <property type="protein sequence ID" value="GIY69323.1"/>
    <property type="molecule type" value="Genomic_DNA"/>
</dbReference>
<gene>
    <name evidence="3" type="primary">PNPT1</name>
    <name evidence="3" type="ORF">CEXT_528181</name>
</gene>
<dbReference type="GO" id="GO:0000958">
    <property type="term" value="P:mitochondrial mRNA catabolic process"/>
    <property type="evidence" value="ECO:0007669"/>
    <property type="project" value="TreeGrafter"/>
</dbReference>
<keyword evidence="1" id="KW-0694">RNA-binding</keyword>
<keyword evidence="4" id="KW-1185">Reference proteome</keyword>
<dbReference type="InterPro" id="IPR036345">
    <property type="entry name" value="ExoRNase_PH_dom2_sf"/>
</dbReference>
<sequence length="310" mass="33973">MLNFVLTLHIFSVSPFATNEIGRFGSFGRREIGHEVFESNGSSSMASVCGGSLALMDAGVSISAPVAGIAMGLISVPNSERPYEIGDYRILTDILGLEDYLGDMDFKLAGSEKSISAVQLDVKVPGVPLQVIKDTIGQGIEGKDQILNIMKEVISEPRKKKDNCPISEKLEIPMHKLSQLIGIGGSNIKKIRAKTEGVFNMFSPNSEAKIEAHEIIEKLLIEEEAVKLEPRNIYNAKNCEIRPTLLHNKQLSQRRIQHPSALNLAVGQDILVKYLGLDPANGQIIISHKDLYSTSSSSTHNLFNKNHDVK</sequence>
<dbReference type="Pfam" id="PF00013">
    <property type="entry name" value="KH_1"/>
    <property type="match status" value="1"/>
</dbReference>
<dbReference type="PANTHER" id="PTHR11252:SF0">
    <property type="entry name" value="POLYRIBONUCLEOTIDE NUCLEOTIDYLTRANSFERASE 1, MITOCHONDRIAL"/>
    <property type="match status" value="1"/>
</dbReference>
<dbReference type="GO" id="GO:0000965">
    <property type="term" value="P:mitochondrial RNA 3'-end processing"/>
    <property type="evidence" value="ECO:0007669"/>
    <property type="project" value="TreeGrafter"/>
</dbReference>
<dbReference type="Gene3D" id="3.30.230.70">
    <property type="entry name" value="GHMP Kinase, N-terminal domain"/>
    <property type="match status" value="1"/>
</dbReference>
<dbReference type="SUPFAM" id="SSF54211">
    <property type="entry name" value="Ribosomal protein S5 domain 2-like"/>
    <property type="match status" value="1"/>
</dbReference>
<dbReference type="InterPro" id="IPR036612">
    <property type="entry name" value="KH_dom_type_1_sf"/>
</dbReference>
<dbReference type="InterPro" id="IPR027408">
    <property type="entry name" value="PNPase/RNase_PH_dom_sf"/>
</dbReference>
<feature type="domain" description="K Homology" evidence="2">
    <location>
        <begin position="168"/>
        <end position="203"/>
    </location>
</feature>
<dbReference type="SUPFAM" id="SSF54791">
    <property type="entry name" value="Eukaryotic type KH-domain (KH-domain type I)"/>
    <property type="match status" value="1"/>
</dbReference>
<dbReference type="GO" id="GO:0003723">
    <property type="term" value="F:RNA binding"/>
    <property type="evidence" value="ECO:0007669"/>
    <property type="project" value="UniProtKB-UniRule"/>
</dbReference>
<dbReference type="InterPro" id="IPR012162">
    <property type="entry name" value="PNPase"/>
</dbReference>
<dbReference type="AlphaFoldDB" id="A0AAV4VGS9"/>
<evidence type="ECO:0000313" key="3">
    <source>
        <dbReference type="EMBL" id="GIY69323.1"/>
    </source>
</evidence>
<dbReference type="PANTHER" id="PTHR11252">
    <property type="entry name" value="POLYRIBONUCLEOTIDE NUCLEOTIDYLTRANSFERASE"/>
    <property type="match status" value="1"/>
</dbReference>
<evidence type="ECO:0000313" key="4">
    <source>
        <dbReference type="Proteomes" id="UP001054945"/>
    </source>
</evidence>
<evidence type="ECO:0000259" key="2">
    <source>
        <dbReference type="Pfam" id="PF00013"/>
    </source>
</evidence>